<dbReference type="SUPFAM" id="SSF53474">
    <property type="entry name" value="alpha/beta-Hydrolases"/>
    <property type="match status" value="1"/>
</dbReference>
<keyword evidence="3 5" id="KW-0442">Lipid degradation</keyword>
<sequence>MALSSIASRWKELSGEKNWEGLLLPPLDPDFRRYLIHYGERTLAVEDLVNKDDTSHICSLYPEDEFFTGAALQNNNTFNYVVTNFFNVAIKTDESAWMGYVAVSTDDAKVALGRRDILVAWRGTATDAEWEYNLSFVQKPASELFGSGNDAKVHLGFYSLYNGTNSATPISAREQILKAVRELVDKYKGEEMSITVAGHSLGAAMATLNAVDIAFNGYNKPTGSSTLSAGCMVTAFSYAGPRIGNNGLKQLVNTLQDRLHILRITNAQDIIPMVPFDNFIWHYTHLGQELKIDSSKSEYLKPEMKQTAPELVYEMEQDRKIHLSPAHNLDIYLHTLALDQTGYGLEVDHDIALVNKSLDGLKDCYMIPPNWWDNGKHSNMVQKDNGHWKVIV</sequence>
<evidence type="ECO:0000256" key="1">
    <source>
        <dbReference type="ARBA" id="ARBA00010701"/>
    </source>
</evidence>
<dbReference type="InterPro" id="IPR029058">
    <property type="entry name" value="AB_hydrolase_fold"/>
</dbReference>
<protein>
    <recommendedName>
        <fullName evidence="5">Phospholipase A1</fullName>
        <ecNumber evidence="5">3.1.1.-</ecNumber>
    </recommendedName>
</protein>
<keyword evidence="8" id="KW-1185">Reference proteome</keyword>
<dbReference type="Gene3D" id="3.40.50.1820">
    <property type="entry name" value="alpha/beta hydrolase"/>
    <property type="match status" value="1"/>
</dbReference>
<keyword evidence="4 5" id="KW-0443">Lipid metabolism</keyword>
<evidence type="ECO:0000256" key="3">
    <source>
        <dbReference type="ARBA" id="ARBA00022963"/>
    </source>
</evidence>
<dbReference type="GO" id="GO:0016042">
    <property type="term" value="P:lipid catabolic process"/>
    <property type="evidence" value="ECO:0007669"/>
    <property type="project" value="UniProtKB-UniRule"/>
</dbReference>
<dbReference type="CDD" id="cd00519">
    <property type="entry name" value="Lipase_3"/>
    <property type="match status" value="1"/>
</dbReference>
<dbReference type="InterPro" id="IPR033556">
    <property type="entry name" value="PLA"/>
</dbReference>
<evidence type="ECO:0000256" key="2">
    <source>
        <dbReference type="ARBA" id="ARBA00022801"/>
    </source>
</evidence>
<feature type="domain" description="Fungal lipase-type" evidence="6">
    <location>
        <begin position="119"/>
        <end position="278"/>
    </location>
</feature>
<dbReference type="GO" id="GO:0008970">
    <property type="term" value="F:phospholipase A1 activity"/>
    <property type="evidence" value="ECO:0007669"/>
    <property type="project" value="UniProtKB-UniRule"/>
</dbReference>
<evidence type="ECO:0000256" key="5">
    <source>
        <dbReference type="RuleBase" id="RU367093"/>
    </source>
</evidence>
<dbReference type="Proteomes" id="UP001165190">
    <property type="component" value="Unassembled WGS sequence"/>
</dbReference>
<evidence type="ECO:0000259" key="6">
    <source>
        <dbReference type="Pfam" id="PF01764"/>
    </source>
</evidence>
<comment type="caution">
    <text evidence="7">The sequence shown here is derived from an EMBL/GenBank/DDBJ whole genome shotgun (WGS) entry which is preliminary data.</text>
</comment>
<dbReference type="AlphaFoldDB" id="A0A9W7M7I2"/>
<keyword evidence="2 5" id="KW-0378">Hydrolase</keyword>
<organism evidence="7 8">
    <name type="scientific">Hibiscus trionum</name>
    <name type="common">Flower of an hour</name>
    <dbReference type="NCBI Taxonomy" id="183268"/>
    <lineage>
        <taxon>Eukaryota</taxon>
        <taxon>Viridiplantae</taxon>
        <taxon>Streptophyta</taxon>
        <taxon>Embryophyta</taxon>
        <taxon>Tracheophyta</taxon>
        <taxon>Spermatophyta</taxon>
        <taxon>Magnoliopsida</taxon>
        <taxon>eudicotyledons</taxon>
        <taxon>Gunneridae</taxon>
        <taxon>Pentapetalae</taxon>
        <taxon>rosids</taxon>
        <taxon>malvids</taxon>
        <taxon>Malvales</taxon>
        <taxon>Malvaceae</taxon>
        <taxon>Malvoideae</taxon>
        <taxon>Hibiscus</taxon>
    </lineage>
</organism>
<dbReference type="Pfam" id="PF01764">
    <property type="entry name" value="Lipase_3"/>
    <property type="match status" value="1"/>
</dbReference>
<dbReference type="PANTHER" id="PTHR31828">
    <property type="entry name" value="PHOSPHOLIPASE A1-IIGAMMA"/>
    <property type="match status" value="1"/>
</dbReference>
<proteinExistence type="inferred from homology"/>
<evidence type="ECO:0000256" key="4">
    <source>
        <dbReference type="ARBA" id="ARBA00023098"/>
    </source>
</evidence>
<dbReference type="InterPro" id="IPR002921">
    <property type="entry name" value="Fungal_lipase-type"/>
</dbReference>
<evidence type="ECO:0000313" key="7">
    <source>
        <dbReference type="EMBL" id="GMI88400.1"/>
    </source>
</evidence>
<name>A0A9W7M7I2_HIBTR</name>
<dbReference type="EMBL" id="BSYR01000022">
    <property type="protein sequence ID" value="GMI88400.1"/>
    <property type="molecule type" value="Genomic_DNA"/>
</dbReference>
<comment type="similarity">
    <text evidence="1 5">Belongs to the AB hydrolase superfamily. Lipase family.</text>
</comment>
<dbReference type="OrthoDB" id="426718at2759"/>
<reference evidence="7" key="1">
    <citation type="submission" date="2023-05" db="EMBL/GenBank/DDBJ databases">
        <title>Genome and transcriptome analyses reveal genes involved in the formation of fine ridges on petal epidermal cells in Hibiscus trionum.</title>
        <authorList>
            <person name="Koshimizu S."/>
            <person name="Masuda S."/>
            <person name="Ishii T."/>
            <person name="Shirasu K."/>
            <person name="Hoshino A."/>
            <person name="Arita M."/>
        </authorList>
    </citation>
    <scope>NUCLEOTIDE SEQUENCE</scope>
    <source>
        <strain evidence="7">Hamamatsu line</strain>
    </source>
</reference>
<comment type="function">
    <text evidence="5">Acylhydrolase that catalyzes the hydrolysis of phospholipids at the sn-1 position.</text>
</comment>
<evidence type="ECO:0000313" key="8">
    <source>
        <dbReference type="Proteomes" id="UP001165190"/>
    </source>
</evidence>
<dbReference type="PANTHER" id="PTHR31828:SF20">
    <property type="entry name" value="PHOSPHOLIPASE A1"/>
    <property type="match status" value="1"/>
</dbReference>
<dbReference type="EC" id="3.1.1.-" evidence="5"/>
<accession>A0A9W7M7I2</accession>
<gene>
    <name evidence="7" type="ORF">HRI_002509300</name>
</gene>